<name>A0A4Z2JGP2_9TELE</name>
<organism evidence="1 2">
    <name type="scientific">Liparis tanakae</name>
    <name type="common">Tanaka's snailfish</name>
    <dbReference type="NCBI Taxonomy" id="230148"/>
    <lineage>
        <taxon>Eukaryota</taxon>
        <taxon>Metazoa</taxon>
        <taxon>Chordata</taxon>
        <taxon>Craniata</taxon>
        <taxon>Vertebrata</taxon>
        <taxon>Euteleostomi</taxon>
        <taxon>Actinopterygii</taxon>
        <taxon>Neopterygii</taxon>
        <taxon>Teleostei</taxon>
        <taxon>Neoteleostei</taxon>
        <taxon>Acanthomorphata</taxon>
        <taxon>Eupercaria</taxon>
        <taxon>Perciformes</taxon>
        <taxon>Cottioidei</taxon>
        <taxon>Cottales</taxon>
        <taxon>Liparidae</taxon>
        <taxon>Liparis</taxon>
    </lineage>
</organism>
<dbReference type="AlphaFoldDB" id="A0A4Z2JGP2"/>
<reference evidence="1 2" key="1">
    <citation type="submission" date="2019-03" db="EMBL/GenBank/DDBJ databases">
        <title>First draft genome of Liparis tanakae, snailfish: a comprehensive survey of snailfish specific genes.</title>
        <authorList>
            <person name="Kim W."/>
            <person name="Song I."/>
            <person name="Jeong J.-H."/>
            <person name="Kim D."/>
            <person name="Kim S."/>
            <person name="Ryu S."/>
            <person name="Song J.Y."/>
            <person name="Lee S.K."/>
        </authorList>
    </citation>
    <scope>NUCLEOTIDE SEQUENCE [LARGE SCALE GENOMIC DNA]</scope>
    <source>
        <tissue evidence="1">Muscle</tissue>
    </source>
</reference>
<evidence type="ECO:0000313" key="2">
    <source>
        <dbReference type="Proteomes" id="UP000314294"/>
    </source>
</evidence>
<dbReference type="EMBL" id="SRLO01000001">
    <property type="protein sequence ID" value="TNN89456.1"/>
    <property type="molecule type" value="Genomic_DNA"/>
</dbReference>
<evidence type="ECO:0000313" key="1">
    <source>
        <dbReference type="EMBL" id="TNN89456.1"/>
    </source>
</evidence>
<comment type="caution">
    <text evidence="1">The sequence shown here is derived from an EMBL/GenBank/DDBJ whole genome shotgun (WGS) entry which is preliminary data.</text>
</comment>
<protein>
    <submittedName>
        <fullName evidence="1">Uncharacterized protein</fullName>
    </submittedName>
</protein>
<proteinExistence type="predicted"/>
<accession>A0A4Z2JGP2</accession>
<gene>
    <name evidence="1" type="ORF">EYF80_000059</name>
</gene>
<dbReference type="Proteomes" id="UP000314294">
    <property type="component" value="Unassembled WGS sequence"/>
</dbReference>
<keyword evidence="2" id="KW-1185">Reference proteome</keyword>
<sequence length="73" mass="8277">MELWMDPNTGRGSGAAWTGQLQQAWSALTPARVQRVLPPFAHLRVVAMRLPSVLKDMERTTSVWWFLPMPGGW</sequence>